<dbReference type="AlphaFoldDB" id="A0A7W6RYI3"/>
<accession>A0A7W6RYI3</accession>
<comment type="caution">
    <text evidence="3">The sequence shown here is derived from an EMBL/GenBank/DDBJ whole genome shotgun (WGS) entry which is preliminary data.</text>
</comment>
<keyword evidence="3" id="KW-0808">Transferase</keyword>
<dbReference type="InterPro" id="IPR000073">
    <property type="entry name" value="AB_hydrolase_1"/>
</dbReference>
<organism evidence="3 4">
    <name type="scientific">Roseospira goensis</name>
    <dbReference type="NCBI Taxonomy" id="391922"/>
    <lineage>
        <taxon>Bacteria</taxon>
        <taxon>Pseudomonadati</taxon>
        <taxon>Pseudomonadota</taxon>
        <taxon>Alphaproteobacteria</taxon>
        <taxon>Rhodospirillales</taxon>
        <taxon>Rhodospirillaceae</taxon>
        <taxon>Roseospira</taxon>
    </lineage>
</organism>
<dbReference type="InterPro" id="IPR051321">
    <property type="entry name" value="PHA/PHB_synthase"/>
</dbReference>
<evidence type="ECO:0000259" key="2">
    <source>
        <dbReference type="Pfam" id="PF00561"/>
    </source>
</evidence>
<protein>
    <submittedName>
        <fullName evidence="3">Polyhydroxyalkanoate synthase</fullName>
        <ecNumber evidence="3">2.3.1.-</ecNumber>
    </submittedName>
</protein>
<dbReference type="Pfam" id="PF00561">
    <property type="entry name" value="Abhydrolase_1"/>
    <property type="match status" value="1"/>
</dbReference>
<sequence length="446" mass="47590">MPPATDPPSPAGTATRAGPRPLALHLATQGLLMMSWPIGLSGWNSASPSSRPPSAGSSPGSDADAATPEPAPLAALLAEVRAAGIDPRAFAEAVDREARDRLGGFLDGVERYRQHAHHRADRDPPPVWRRGATVLRDFADTAGDADRCARARAGPPVLLVPSLINRGYILNLSRQRAFAPYLAWRGLRPMLVDWGAPGPEERGFTLTDYVVRRLEPALDAVRARTGRTPVVLGYCMGGLLALALAQRRTADLAGLVLLATPWDFHADRAAAQGRLATALAPWIDPVLEVHETLPVDLLQAAFATIDPPSIGRKFRGFARLPAKGAAARHFVAMEDWLNDGVPLAGAVARETLRGWYGANTTARGQWCIAGQPVRPESVTLPALVVVPQRDRIVPSGSARALAAALPAAEVREPPLGHVGMITGRRAVAQVHDPLVRWVLRTARAKA</sequence>
<name>A0A7W6RYI3_9PROT</name>
<dbReference type="RefSeq" id="WP_246423610.1">
    <property type="nucleotide sequence ID" value="NZ_JACIGI010000008.1"/>
</dbReference>
<dbReference type="InterPro" id="IPR029058">
    <property type="entry name" value="AB_hydrolase_fold"/>
</dbReference>
<evidence type="ECO:0000313" key="4">
    <source>
        <dbReference type="Proteomes" id="UP000555728"/>
    </source>
</evidence>
<dbReference type="SUPFAM" id="SSF53474">
    <property type="entry name" value="alpha/beta-Hydrolases"/>
    <property type="match status" value="1"/>
</dbReference>
<feature type="region of interest" description="Disordered" evidence="1">
    <location>
        <begin position="44"/>
        <end position="68"/>
    </location>
</feature>
<keyword evidence="4" id="KW-1185">Reference proteome</keyword>
<dbReference type="PANTHER" id="PTHR36837:SF2">
    <property type="entry name" value="POLY(3-HYDROXYALKANOATE) POLYMERASE SUBUNIT PHAC"/>
    <property type="match status" value="1"/>
</dbReference>
<proteinExistence type="predicted"/>
<dbReference type="EC" id="2.3.1.-" evidence="3"/>
<dbReference type="PANTHER" id="PTHR36837">
    <property type="entry name" value="POLY(3-HYDROXYALKANOATE) POLYMERASE SUBUNIT PHAC"/>
    <property type="match status" value="1"/>
</dbReference>
<feature type="compositionally biased region" description="Pro residues" evidence="1">
    <location>
        <begin position="1"/>
        <end position="10"/>
    </location>
</feature>
<feature type="compositionally biased region" description="Low complexity" evidence="1">
    <location>
        <begin position="45"/>
        <end position="68"/>
    </location>
</feature>
<feature type="domain" description="AB hydrolase-1" evidence="2">
    <location>
        <begin position="155"/>
        <end position="423"/>
    </location>
</feature>
<keyword evidence="3" id="KW-0012">Acyltransferase</keyword>
<dbReference type="Gene3D" id="3.40.50.1820">
    <property type="entry name" value="alpha/beta hydrolase"/>
    <property type="match status" value="1"/>
</dbReference>
<reference evidence="3 4" key="1">
    <citation type="submission" date="2020-08" db="EMBL/GenBank/DDBJ databases">
        <title>Genome sequencing of Purple Non-Sulfur Bacteria from various extreme environments.</title>
        <authorList>
            <person name="Mayer M."/>
        </authorList>
    </citation>
    <scope>NUCLEOTIDE SEQUENCE [LARGE SCALE GENOMIC DNA]</scope>
    <source>
        <strain evidence="3 4">JA135</strain>
    </source>
</reference>
<dbReference type="GO" id="GO:0016746">
    <property type="term" value="F:acyltransferase activity"/>
    <property type="evidence" value="ECO:0007669"/>
    <property type="project" value="UniProtKB-KW"/>
</dbReference>
<dbReference type="EMBL" id="JACIGI010000008">
    <property type="protein sequence ID" value="MBB4285590.1"/>
    <property type="molecule type" value="Genomic_DNA"/>
</dbReference>
<evidence type="ECO:0000256" key="1">
    <source>
        <dbReference type="SAM" id="MobiDB-lite"/>
    </source>
</evidence>
<dbReference type="Proteomes" id="UP000555728">
    <property type="component" value="Unassembled WGS sequence"/>
</dbReference>
<feature type="region of interest" description="Disordered" evidence="1">
    <location>
        <begin position="1"/>
        <end position="20"/>
    </location>
</feature>
<gene>
    <name evidence="3" type="ORF">GGD88_001309</name>
</gene>
<evidence type="ECO:0000313" key="3">
    <source>
        <dbReference type="EMBL" id="MBB4285590.1"/>
    </source>
</evidence>